<accession>A0A365GWR6</accession>
<dbReference type="InterPro" id="IPR051531">
    <property type="entry name" value="N-acetyltransferase"/>
</dbReference>
<dbReference type="PANTHER" id="PTHR43792">
    <property type="entry name" value="GNAT FAMILY, PUTATIVE (AFU_ORTHOLOGUE AFUA_3G00765)-RELATED-RELATED"/>
    <property type="match status" value="1"/>
</dbReference>
<dbReference type="PANTHER" id="PTHR43792:SF1">
    <property type="entry name" value="N-ACETYLTRANSFERASE DOMAIN-CONTAINING PROTEIN"/>
    <property type="match status" value="1"/>
</dbReference>
<dbReference type="PROSITE" id="PS51186">
    <property type="entry name" value="GNAT"/>
    <property type="match status" value="1"/>
</dbReference>
<evidence type="ECO:0000313" key="2">
    <source>
        <dbReference type="EMBL" id="RAY11208.1"/>
    </source>
</evidence>
<proteinExistence type="predicted"/>
<evidence type="ECO:0000313" key="3">
    <source>
        <dbReference type="Proteomes" id="UP000251891"/>
    </source>
</evidence>
<sequence>MFRTPRLLLRRWHDSDRAPFAAMNADPEVMKHFPAPLTRDESNALIERIEADIETRGFGLYALEMAGTGEFIGFTGLSVPRFQAHFTPAVEIGWRLSRAAWGRGYATEAARAALEIGFTRLGLDEIVSFTTPANVRSQAVMRRIHMARDESGDFDHPQVPVDSPLRRHVLWRITAGRWRALADHQTIVEPETPTGR</sequence>
<dbReference type="InterPro" id="IPR016181">
    <property type="entry name" value="Acyl_CoA_acyltransferase"/>
</dbReference>
<evidence type="ECO:0000259" key="1">
    <source>
        <dbReference type="PROSITE" id="PS51186"/>
    </source>
</evidence>
<dbReference type="InterPro" id="IPR000182">
    <property type="entry name" value="GNAT_dom"/>
</dbReference>
<dbReference type="SUPFAM" id="SSF55729">
    <property type="entry name" value="Acyl-CoA N-acyltransferases (Nat)"/>
    <property type="match status" value="1"/>
</dbReference>
<dbReference type="OrthoDB" id="3533156at2"/>
<protein>
    <submittedName>
        <fullName evidence="2">GNAT family N-acetyltransferase</fullName>
    </submittedName>
</protein>
<comment type="caution">
    <text evidence="2">The sequence shown here is derived from an EMBL/GenBank/DDBJ whole genome shotgun (WGS) entry which is preliminary data.</text>
</comment>
<keyword evidence="3" id="KW-1185">Reference proteome</keyword>
<dbReference type="Proteomes" id="UP000251891">
    <property type="component" value="Unassembled WGS sequence"/>
</dbReference>
<reference evidence="2 3" key="1">
    <citation type="submission" date="2018-06" db="EMBL/GenBank/DDBJ databases">
        <title>Actinomadura craniellae sp. nov. isolated from marine sponge Craniella sp.</title>
        <authorList>
            <person name="Li L."/>
            <person name="Xu Q.H."/>
            <person name="Lin H.W."/>
            <person name="Lu Y.H."/>
        </authorList>
    </citation>
    <scope>NUCLEOTIDE SEQUENCE [LARGE SCALE GENOMIC DNA]</scope>
    <source>
        <strain evidence="2 3">LHW63021</strain>
    </source>
</reference>
<gene>
    <name evidence="2" type="ORF">DPM19_31095</name>
</gene>
<dbReference type="RefSeq" id="WP_111871664.1">
    <property type="nucleotide sequence ID" value="NZ_QLYX01000020.1"/>
</dbReference>
<dbReference type="EMBL" id="QLYX01000020">
    <property type="protein sequence ID" value="RAY11208.1"/>
    <property type="molecule type" value="Genomic_DNA"/>
</dbReference>
<dbReference type="Gene3D" id="3.40.630.30">
    <property type="match status" value="1"/>
</dbReference>
<keyword evidence="2" id="KW-0808">Transferase</keyword>
<dbReference type="AlphaFoldDB" id="A0A365GWR6"/>
<name>A0A365GWR6_9ACTN</name>
<dbReference type="GO" id="GO:0016747">
    <property type="term" value="F:acyltransferase activity, transferring groups other than amino-acyl groups"/>
    <property type="evidence" value="ECO:0007669"/>
    <property type="project" value="InterPro"/>
</dbReference>
<organism evidence="2 3">
    <name type="scientific">Actinomadura craniellae</name>
    <dbReference type="NCBI Taxonomy" id="2231787"/>
    <lineage>
        <taxon>Bacteria</taxon>
        <taxon>Bacillati</taxon>
        <taxon>Actinomycetota</taxon>
        <taxon>Actinomycetes</taxon>
        <taxon>Streptosporangiales</taxon>
        <taxon>Thermomonosporaceae</taxon>
        <taxon>Actinomadura</taxon>
    </lineage>
</organism>
<dbReference type="Pfam" id="PF13302">
    <property type="entry name" value="Acetyltransf_3"/>
    <property type="match status" value="1"/>
</dbReference>
<feature type="domain" description="N-acetyltransferase" evidence="1">
    <location>
        <begin position="7"/>
        <end position="176"/>
    </location>
</feature>